<proteinExistence type="predicted"/>
<dbReference type="EMBL" id="WNKS01000031">
    <property type="protein sequence ID" value="MTV33242.1"/>
    <property type="molecule type" value="Genomic_DNA"/>
</dbReference>
<reference evidence="3 4" key="1">
    <citation type="submission" date="2019-11" db="EMBL/GenBank/DDBJ databases">
        <title>Whole-genome sequence of a Rhodoblastus acidophilus DSM 142.</title>
        <authorList>
            <person name="Kyndt J.A."/>
            <person name="Meyer T.E."/>
        </authorList>
    </citation>
    <scope>NUCLEOTIDE SEQUENCE [LARGE SCALE GENOMIC DNA]</scope>
    <source>
        <strain evidence="3 4">DSM 142</strain>
    </source>
</reference>
<dbReference type="Pfam" id="PF05045">
    <property type="entry name" value="RgpF"/>
    <property type="match status" value="1"/>
</dbReference>
<dbReference type="Gene3D" id="1.10.150.400">
    <property type="match status" value="1"/>
</dbReference>
<dbReference type="OrthoDB" id="7220105at2"/>
<dbReference type="CDD" id="cd01427">
    <property type="entry name" value="HAD_like"/>
    <property type="match status" value="1"/>
</dbReference>
<dbReference type="InterPro" id="IPR001173">
    <property type="entry name" value="Glyco_trans_2-like"/>
</dbReference>
<evidence type="ECO:0000313" key="4">
    <source>
        <dbReference type="Proteomes" id="UP000439113"/>
    </source>
</evidence>
<feature type="domain" description="Glycosyltransferase 2-like" evidence="1">
    <location>
        <begin position="996"/>
        <end position="1162"/>
    </location>
</feature>
<dbReference type="CDD" id="cd03801">
    <property type="entry name" value="GT4_PimA-like"/>
    <property type="match status" value="1"/>
</dbReference>
<evidence type="ECO:0000259" key="2">
    <source>
        <dbReference type="Pfam" id="PF13524"/>
    </source>
</evidence>
<comment type="caution">
    <text evidence="3">The sequence shown here is derived from an EMBL/GenBank/DDBJ whole genome shotgun (WGS) entry which is preliminary data.</text>
</comment>
<name>A0A6N8DRI6_RHOAC</name>
<protein>
    <submittedName>
        <fullName evidence="3">Glycosyltransferase</fullName>
    </submittedName>
</protein>
<dbReference type="PANTHER" id="PTHR22916">
    <property type="entry name" value="GLYCOSYLTRANSFERASE"/>
    <property type="match status" value="1"/>
</dbReference>
<dbReference type="GO" id="GO:0016758">
    <property type="term" value="F:hexosyltransferase activity"/>
    <property type="evidence" value="ECO:0007669"/>
    <property type="project" value="UniProtKB-ARBA"/>
</dbReference>
<keyword evidence="3" id="KW-0808">Transferase</keyword>
<dbReference type="SUPFAM" id="SSF53448">
    <property type="entry name" value="Nucleotide-diphospho-sugar transferases"/>
    <property type="match status" value="1"/>
</dbReference>
<dbReference type="Gene3D" id="3.90.550.10">
    <property type="entry name" value="Spore Coat Polysaccharide Biosynthesis Protein SpsA, Chain A"/>
    <property type="match status" value="1"/>
</dbReference>
<dbReference type="InterPro" id="IPR029044">
    <property type="entry name" value="Nucleotide-diphossugar_trans"/>
</dbReference>
<dbReference type="SUPFAM" id="SSF56784">
    <property type="entry name" value="HAD-like"/>
    <property type="match status" value="1"/>
</dbReference>
<sequence length="1672" mass="186814">MKIQTQIFIENLIEAPDVAVVSFDVFDTLLFRPGFQPSDLFHLLGSKAAELLGLSDFFTIRSAAEHEMAVVTGRPESYRNLHTLEDIYHHIAKTYNLDPKKCQDLCRFELELERTTLRPRNDVKRLYEKAVSLNKRIIVISDTYFSKPFMEALIAEKGFGEVSALYASNACGGRKDAGDIYAYVLEREGVEGRRILHIGDNLHSDVEMAAAAGIMGVHCPAVIENLLESPQSPWRHVLADRVNLDPGARLLLGLAINAWFAAHPSAGGESVFEDNLRLFGFVGLGPLLFHIAHEIAESGNIQQSYPAVCFASRDGYLPMRAYDLLTEGRKKIPSHYIYCGRAAYDIYRFNGDPAAFMSGKVLRSQGYTLRSLLKYLFEMKDGDLHDTLVNALDKKELDTPYVDSTAAIERICTQYNERISSFFNAERTISSQYYSSEIAKIESNRAIIFDVGYGGSVSRAIGALTGSKIDKIYLKGDDENVDSDRTHGTLTRILMHDPDEVTRDVPGFFILLEELFSPVEGACIGFRREQGKILPILATNDIFGQRMRDDLAAIQESALDFVRVVKETFGALAPCLRVGAANHLMRPVQYGFGRSAECEERIFSNILFSDLFFHNKVRPLSTKVKPYSDFGNLPDRSGFDEPSRVTSSADFASSRSLKAAVHFYLRGAAFLQPVLLAVSQIPTAFDLFITVDDESLRQPVEAMAQAMKAAELDQLTVATARGDSAGSWIATACAHASDYDLLCHFGAISPDGSSELTADWFQHLLEAVLSPSAVSGILSRFAEDRALGLLFPSVYRQAYDTMRMAPGGIVPQSVRVEMDRLLAEMNIKTGYNRSDFFIPIGDAFWCRPAALRPLIGWAGAQPALSGETSAAISRILAVVSAAEGFSSSAFVPNAMLLRAYRAQGQEIETLASVLAHTRQEMNRIASLGAGHAELNLRDAGRILERTVRRFVKAKIRSAKMLPQRLRSATVTGLRGLAALIKIRSLNRFNAKRPVFSVVIPIYNRTWELELAINSILKQSFRNFELILVCDGSPAETLDIVDRYATHPQIRVHKFNDNSGNACRGRNTGISMARGKYVAFMDSDDISAPDRLWHSLFHFLRDRADMIYGSVKIISDGTRNIDGIWDGQFRKSFALSLREMEDVNPAWTSTVAVRRGALVRFGVFRMAMRYREDQELWLRLAYNGCKLYPAPELLAYYRFHQGNAELLFKDKDAHWKELMLTLYKRPYEEPVIAEPVEVPRRIRRKSARNSRVDNVLGRLGLRRQPPPVAAPDVSDVDECRWEESIQNGLAFTKVVVLDEVADIDDVPANPKGERSLLMLIPPPERGSGGRMTMARILRSLSASGLRCHVAFYPEVPDHAFRDCERSWLDEFKFKPDECIVLELKEARQRRFDIAIATFWPSAYVVRRQIHARSKGYLVQDFEPYFYPPGANYGFAEESYRLGLWGICASPWLAKKLSEEYGMKTAGFELGLEKHEYRLIPGATRDPRLVIAYVRQHTERRGYELVMWALKKIKDEAPDVRVEIFGDGSLPPGQFLWIDKNHGILNHDELCQLYNRASIGIVTSFTNYSLIPNEMMACGCAVIDLDTDCTRSVFPEGSISLAAATPQGIAEAVRTLTTDQAALDRQVANGLAYIKNVSWSHSLAEINSAIMAFSGGVCCPPPASVDGDSMLEFG</sequence>
<dbReference type="InterPro" id="IPR036412">
    <property type="entry name" value="HAD-like_sf"/>
</dbReference>
<dbReference type="Pfam" id="PF13524">
    <property type="entry name" value="Glyco_trans_1_2"/>
    <property type="match status" value="1"/>
</dbReference>
<dbReference type="InterPro" id="IPR023214">
    <property type="entry name" value="HAD_sf"/>
</dbReference>
<dbReference type="PANTHER" id="PTHR22916:SF3">
    <property type="entry name" value="UDP-GLCNAC:BETAGAL BETA-1,3-N-ACETYLGLUCOSAMINYLTRANSFERASE-LIKE PROTEIN 1"/>
    <property type="match status" value="1"/>
</dbReference>
<dbReference type="SUPFAM" id="SSF53756">
    <property type="entry name" value="UDP-Glycosyltransferase/glycogen phosphorylase"/>
    <property type="match status" value="1"/>
</dbReference>
<dbReference type="Gene3D" id="3.40.50.2000">
    <property type="entry name" value="Glycogen Phosphorylase B"/>
    <property type="match status" value="1"/>
</dbReference>
<gene>
    <name evidence="3" type="ORF">GJ654_19890</name>
</gene>
<dbReference type="Pfam" id="PF00535">
    <property type="entry name" value="Glycos_transf_2"/>
    <property type="match status" value="1"/>
</dbReference>
<dbReference type="Gene3D" id="3.40.50.1000">
    <property type="entry name" value="HAD superfamily/HAD-like"/>
    <property type="match status" value="1"/>
</dbReference>
<evidence type="ECO:0000259" key="1">
    <source>
        <dbReference type="Pfam" id="PF00535"/>
    </source>
</evidence>
<dbReference type="CDD" id="cd00761">
    <property type="entry name" value="Glyco_tranf_GTA_type"/>
    <property type="match status" value="1"/>
</dbReference>
<dbReference type="InterPro" id="IPR055259">
    <property type="entry name" value="YkvP/CgeB_Glyco_trans-like"/>
</dbReference>
<evidence type="ECO:0000313" key="3">
    <source>
        <dbReference type="EMBL" id="MTV33242.1"/>
    </source>
</evidence>
<feature type="domain" description="Spore protein YkvP/CgeB glycosyl transferase-like" evidence="2">
    <location>
        <begin position="1506"/>
        <end position="1643"/>
    </location>
</feature>
<organism evidence="3 4">
    <name type="scientific">Rhodoblastus acidophilus</name>
    <name type="common">Rhodopseudomonas acidophila</name>
    <dbReference type="NCBI Taxonomy" id="1074"/>
    <lineage>
        <taxon>Bacteria</taxon>
        <taxon>Pseudomonadati</taxon>
        <taxon>Pseudomonadota</taxon>
        <taxon>Alphaproteobacteria</taxon>
        <taxon>Hyphomicrobiales</taxon>
        <taxon>Rhodoblastaceae</taxon>
        <taxon>Rhodoblastus</taxon>
    </lineage>
</organism>
<dbReference type="Pfam" id="PF00702">
    <property type="entry name" value="Hydrolase"/>
    <property type="match status" value="1"/>
</dbReference>
<accession>A0A6N8DRI6</accession>
<dbReference type="Proteomes" id="UP000439113">
    <property type="component" value="Unassembled WGS sequence"/>
</dbReference>
<dbReference type="RefSeq" id="WP_155447920.1">
    <property type="nucleotide sequence ID" value="NZ_JAOQNR010000027.1"/>
</dbReference>
<dbReference type="Gene3D" id="3.40.50.11090">
    <property type="match status" value="1"/>
</dbReference>
<dbReference type="InterPro" id="IPR007739">
    <property type="entry name" value="RgpF"/>
</dbReference>